<dbReference type="Gene3D" id="1.10.10.10">
    <property type="entry name" value="Winged helix-like DNA-binding domain superfamily/Winged helix DNA-binding domain"/>
    <property type="match status" value="1"/>
</dbReference>
<evidence type="ECO:0000256" key="1">
    <source>
        <dbReference type="ARBA" id="ARBA00023015"/>
    </source>
</evidence>
<evidence type="ECO:0000313" key="5">
    <source>
        <dbReference type="EMBL" id="AIA54889.1"/>
    </source>
</evidence>
<protein>
    <submittedName>
        <fullName evidence="5">Transcriptional regulator, HxlR family</fullName>
    </submittedName>
</protein>
<evidence type="ECO:0000313" key="6">
    <source>
        <dbReference type="Proteomes" id="UP000005522"/>
    </source>
</evidence>
<feature type="domain" description="HTH hxlR-type" evidence="4">
    <location>
        <begin position="1"/>
        <end position="98"/>
    </location>
</feature>
<dbReference type="Proteomes" id="UP000005522">
    <property type="component" value="Chromosome"/>
</dbReference>
<dbReference type="GO" id="GO:0003677">
    <property type="term" value="F:DNA binding"/>
    <property type="evidence" value="ECO:0007669"/>
    <property type="project" value="UniProtKB-KW"/>
</dbReference>
<evidence type="ECO:0000259" key="4">
    <source>
        <dbReference type="PROSITE" id="PS51118"/>
    </source>
</evidence>
<dbReference type="EMBL" id="CP005986">
    <property type="protein sequence ID" value="AIA54889.1"/>
    <property type="molecule type" value="Genomic_DNA"/>
</dbReference>
<evidence type="ECO:0000256" key="2">
    <source>
        <dbReference type="ARBA" id="ARBA00023125"/>
    </source>
</evidence>
<gene>
    <name evidence="5" type="ORF">Acaty_c1017</name>
</gene>
<sequence>MDQLLRLLMGPWTTYILWVLENQGTLRFGALKKAIPGISSRMLTERLRVLESAQIVFRDYRPTVPPEVRYGLTERGRELGAVLAELNTLARRWFGDEEDPAVEERSAPASGS</sequence>
<dbReference type="RefSeq" id="WP_004871487.1">
    <property type="nucleotide sequence ID" value="NZ_CP005986.1"/>
</dbReference>
<accession>A0A059ZPN5</accession>
<dbReference type="Pfam" id="PF01638">
    <property type="entry name" value="HxlR"/>
    <property type="match status" value="1"/>
</dbReference>
<dbReference type="InterPro" id="IPR036388">
    <property type="entry name" value="WH-like_DNA-bd_sf"/>
</dbReference>
<dbReference type="PROSITE" id="PS51118">
    <property type="entry name" value="HTH_HXLR"/>
    <property type="match status" value="1"/>
</dbReference>
<keyword evidence="1" id="KW-0805">Transcription regulation</keyword>
<dbReference type="PANTHER" id="PTHR33204">
    <property type="entry name" value="TRANSCRIPTIONAL REGULATOR, MARR FAMILY"/>
    <property type="match status" value="1"/>
</dbReference>
<organism evidence="5 6">
    <name type="scientific">Acidithiobacillus caldus (strain ATCC 51756 / DSM 8584 / KU)</name>
    <dbReference type="NCBI Taxonomy" id="637389"/>
    <lineage>
        <taxon>Bacteria</taxon>
        <taxon>Pseudomonadati</taxon>
        <taxon>Pseudomonadota</taxon>
        <taxon>Acidithiobacillia</taxon>
        <taxon>Acidithiobacillales</taxon>
        <taxon>Acidithiobacillaceae</taxon>
        <taxon>Acidithiobacillus</taxon>
    </lineage>
</organism>
<reference evidence="5 6" key="1">
    <citation type="journal article" date="2009" name="J. Bacteriol.">
        <title>Draft genome sequence of the extremely acidophilic bacterium Acidithiobacillus caldus ATCC 51756 reveals metabolic versatility in the genus Acidithiobacillus.</title>
        <authorList>
            <person name="Valdes J."/>
            <person name="Quatrini R."/>
            <person name="Hallberg K."/>
            <person name="Dopson M."/>
            <person name="Valenzuela P.D."/>
            <person name="Holmes D.S."/>
        </authorList>
    </citation>
    <scope>NUCLEOTIDE SEQUENCE [LARGE SCALE GENOMIC DNA]</scope>
    <source>
        <strain evidence="6">ATCC 51756 / DSM 8584 / KU</strain>
    </source>
</reference>
<dbReference type="InterPro" id="IPR002577">
    <property type="entry name" value="HTH_HxlR"/>
</dbReference>
<dbReference type="HOGENOM" id="CLU_111585_5_3_6"/>
<dbReference type="GeneID" id="92931101"/>
<keyword evidence="2" id="KW-0238">DNA-binding</keyword>
<dbReference type="SUPFAM" id="SSF46785">
    <property type="entry name" value="Winged helix' DNA-binding domain"/>
    <property type="match status" value="1"/>
</dbReference>
<proteinExistence type="predicted"/>
<dbReference type="eggNOG" id="COG1733">
    <property type="taxonomic scope" value="Bacteria"/>
</dbReference>
<name>A0A059ZPN5_ACICK</name>
<dbReference type="PANTHER" id="PTHR33204:SF37">
    <property type="entry name" value="HTH-TYPE TRANSCRIPTIONAL REGULATOR YODB"/>
    <property type="match status" value="1"/>
</dbReference>
<dbReference type="AlphaFoldDB" id="A0A059ZPN5"/>
<keyword evidence="3" id="KW-0804">Transcription</keyword>
<dbReference type="InterPro" id="IPR036390">
    <property type="entry name" value="WH_DNA-bd_sf"/>
</dbReference>
<dbReference type="KEGG" id="acz:Acaty_c1017"/>
<evidence type="ECO:0000256" key="3">
    <source>
        <dbReference type="ARBA" id="ARBA00023163"/>
    </source>
</evidence>